<organism evidence="1 2">
    <name type="scientific">Apiospora arundinis</name>
    <dbReference type="NCBI Taxonomy" id="335852"/>
    <lineage>
        <taxon>Eukaryota</taxon>
        <taxon>Fungi</taxon>
        <taxon>Dikarya</taxon>
        <taxon>Ascomycota</taxon>
        <taxon>Pezizomycotina</taxon>
        <taxon>Sordariomycetes</taxon>
        <taxon>Xylariomycetidae</taxon>
        <taxon>Amphisphaeriales</taxon>
        <taxon>Apiosporaceae</taxon>
        <taxon>Apiospora</taxon>
    </lineage>
</organism>
<comment type="caution">
    <text evidence="1">The sequence shown here is derived from an EMBL/GenBank/DDBJ whole genome shotgun (WGS) entry which is preliminary data.</text>
</comment>
<evidence type="ECO:0000313" key="2">
    <source>
        <dbReference type="Proteomes" id="UP001390339"/>
    </source>
</evidence>
<evidence type="ECO:0008006" key="3">
    <source>
        <dbReference type="Google" id="ProtNLM"/>
    </source>
</evidence>
<dbReference type="Proteomes" id="UP001390339">
    <property type="component" value="Unassembled WGS sequence"/>
</dbReference>
<sequence>MATIGKIQAALASMSNENTAALININLDFSVYRCNPSPEFLPIGPALTTQRREEAESGPIHKTVCTLGFLFRDILPDTKAVFKAYGRRASKIMTQADINPQGVASDGPFRSYIGADGTSIWAAATSSDASIAVHLLACVLARAFPAKDATSIWVELVNERKKQIDAVEDNKVFNPHTYVASKQAISRDEIATFDASARAWLRRADKATELQRHQFLLVSKNIKLPYSLGPTYTNVIGTWTQSLKMMNSLLTNHPQEAADRSVLLAISSWHMYPDLLVFQDKTRSIPFKDKLFPPSAILSLGLEYNSRSQHEPMRWSLALSHLRYYGTVRVESREDKPRMSIDQLWLVALGCLFDSWRVHGSQFFATIEWLKDLGDLLSSHPDGEVPEVNSIRSLCQAATHFMSLTKKDQDIGIYWVKFGRRRGRQFLGNNSTHPSPYFGLRDLRVLQALNEENDIDRGIAYLRSFISGLQIHGRQTIVSYTAQPGPEIKYLECATGGTSAHHRWICFFIPNSQWTKRKRDELEKRQQHIRQAGEQCHIVYDSKSMAQCDWSRLTWSNPPSAITQDENGVVTFSKIKMSDTSQSLDGFDIWIQDDDSEQIANLQVSPLECTEADMKILKNHKNVRRIIAFLRFLSSPDRSSLLVPPVYEQPSKRHKTEGKHSEDIVGFTSLTTRTDAAYIVMTWNRHLSLEWIQTILALDIATALYRGFPGASISPQVIEMELLKSNWIPDELLTADGQISPWKAAQIPANKWLREIGRTNVFGCIAMFETGRFNMEMEHLGEVVALCSEDSIFVAGILISDPTPGDSTTSSRPSVRHLVGSIGKAGLVLLVSPLEPRIRPRTDNPLLVEHKTYDGTRIDSFEGVSFHLSFTEWKAALDWENTGEIDQEIFLVESVLSIQQNGQWIADIDVLNLEKTPPAIFTTDCDGSCVDDLPPNPEEVVSLDCWEEVLDPPPTTGVFRAKKNWIARLAVTAILIQQNAHHALILVGGERLCWKCLVREYSEPEPHLPQFIID</sequence>
<keyword evidence="2" id="KW-1185">Reference proteome</keyword>
<reference evidence="1 2" key="1">
    <citation type="journal article" date="2024" name="IMA Fungus">
        <title>Apiospora arundinis, a panoply of carbohydrate-active enzymes and secondary metabolites.</title>
        <authorList>
            <person name="Sorensen T."/>
            <person name="Petersen C."/>
            <person name="Muurmann A.T."/>
            <person name="Christiansen J.V."/>
            <person name="Brundto M.L."/>
            <person name="Overgaard C.K."/>
            <person name="Boysen A.T."/>
            <person name="Wollenberg R.D."/>
            <person name="Larsen T.O."/>
            <person name="Sorensen J.L."/>
            <person name="Nielsen K.L."/>
            <person name="Sondergaard T.E."/>
        </authorList>
    </citation>
    <scope>NUCLEOTIDE SEQUENCE [LARGE SCALE GENOMIC DNA]</scope>
    <source>
        <strain evidence="1 2">AAU 773</strain>
    </source>
</reference>
<accession>A0ABR2JM47</accession>
<gene>
    <name evidence="1" type="ORF">PGQ11_001223</name>
</gene>
<evidence type="ECO:0000313" key="1">
    <source>
        <dbReference type="EMBL" id="KAK8879929.1"/>
    </source>
</evidence>
<name>A0ABR2JM47_9PEZI</name>
<dbReference type="EMBL" id="JAPCWZ010000001">
    <property type="protein sequence ID" value="KAK8879929.1"/>
    <property type="molecule type" value="Genomic_DNA"/>
</dbReference>
<protein>
    <recommendedName>
        <fullName evidence="3">Heterokaryon incompatibility domain-containing protein</fullName>
    </recommendedName>
</protein>
<proteinExistence type="predicted"/>